<accession>F2JQ36</accession>
<evidence type="ECO:0000256" key="1">
    <source>
        <dbReference type="PROSITE-ProRule" id="PRU00325"/>
    </source>
</evidence>
<evidence type="ECO:0000259" key="2">
    <source>
        <dbReference type="PROSITE" id="PS50966"/>
    </source>
</evidence>
<proteinExistence type="predicted"/>
<evidence type="ECO:0000313" key="3">
    <source>
        <dbReference type="EMBL" id="ADZ82584.1"/>
    </source>
</evidence>
<dbReference type="Pfam" id="PF04434">
    <property type="entry name" value="SWIM"/>
    <property type="match status" value="1"/>
</dbReference>
<dbReference type="GO" id="GO:0008270">
    <property type="term" value="F:zinc ion binding"/>
    <property type="evidence" value="ECO:0007669"/>
    <property type="project" value="UniProtKB-KW"/>
</dbReference>
<keyword evidence="4" id="KW-1185">Reference proteome</keyword>
<dbReference type="PROSITE" id="PS50966">
    <property type="entry name" value="ZF_SWIM"/>
    <property type="match status" value="1"/>
</dbReference>
<dbReference type="AlphaFoldDB" id="F2JQ36"/>
<dbReference type="RefSeq" id="WP_013655885.1">
    <property type="nucleotide sequence ID" value="NC_015275.1"/>
</dbReference>
<dbReference type="HOGENOM" id="CLU_023622_0_0_9"/>
<dbReference type="STRING" id="642492.Clole_0851"/>
<sequence length="602" mass="69603">MKVNYDYASPSLCTQENNQTTLGLSPDLSRSEQVSFLGRLKHPLIFRDAMLMLRQIVISDARPAKKERVEFFDWLDREIERRVVLHDQYAPQLRASLSQDIDETIEALGSKDDEIAKLLEVKAALKKEIDASDTWKDYYKLERSFWQYIKNKDLDLWFVLDPVITVHEDQVSFEAFSLDESIYGILSIDKEEFELLAPPKLGTTNIDFSYKLAQEMERFRTYNDVVLSVNPGGFTVASGVLPEHLEKKIDLPETWIKGFNQVSAAASLDGLELDLSPIDFYDICSFLKRHKAHKSPRYMKWVLTPNKPIEIVFEPFKTVLTLQTYYTGSKKREEKIWGRRRFLVAEKLIPLAKSFKVKLLGFGMPQFITADLGTMKLTIGLSSWSSNDWVKGTAFNVMAGFIGEGNYPKIYKLLKEKRALSFDQIYHLIPEDSKSLCKAGIGSLLKRGEGYFDLVHGLIRFRQLCNTPIPLALYETTPIETKVQNHLNEGMDYFTAQLNPEQIFTFTHHLQMPNEKYHRWNFRNTPDYEREFDLTDTTLSINNDGEICMVNCNCRVFQKGPRNISAPCAHILALYMMSSKFLKLDLEYHKVYKINDIMETLL</sequence>
<protein>
    <recommendedName>
        <fullName evidence="2">SWIM-type domain-containing protein</fullName>
    </recommendedName>
</protein>
<evidence type="ECO:0000313" key="4">
    <source>
        <dbReference type="Proteomes" id="UP000008467"/>
    </source>
</evidence>
<dbReference type="eggNOG" id="COG2345">
    <property type="taxonomic scope" value="Bacteria"/>
</dbReference>
<name>F2JQ36_CELLD</name>
<dbReference type="KEGG" id="cle:Clole_0851"/>
<feature type="domain" description="SWIM-type" evidence="2">
    <location>
        <begin position="537"/>
        <end position="579"/>
    </location>
</feature>
<keyword evidence="1" id="KW-0862">Zinc</keyword>
<dbReference type="InterPro" id="IPR007527">
    <property type="entry name" value="Znf_SWIM"/>
</dbReference>
<keyword evidence="1" id="KW-0479">Metal-binding</keyword>
<dbReference type="EMBL" id="CP002582">
    <property type="protein sequence ID" value="ADZ82584.1"/>
    <property type="molecule type" value="Genomic_DNA"/>
</dbReference>
<organism evidence="3 4">
    <name type="scientific">Cellulosilyticum lentocellum (strain ATCC 49066 / DSM 5427 / NCIMB 11756 / RHM5)</name>
    <name type="common">Clostridium lentocellum</name>
    <dbReference type="NCBI Taxonomy" id="642492"/>
    <lineage>
        <taxon>Bacteria</taxon>
        <taxon>Bacillati</taxon>
        <taxon>Bacillota</taxon>
        <taxon>Clostridia</taxon>
        <taxon>Lachnospirales</taxon>
        <taxon>Cellulosilyticaceae</taxon>
        <taxon>Cellulosilyticum</taxon>
    </lineage>
</organism>
<gene>
    <name evidence="3" type="ordered locus">Clole_0851</name>
</gene>
<reference evidence="3 4" key="1">
    <citation type="journal article" date="2011" name="J. Bacteriol.">
        <title>Complete genome sequence of the cellulose-degrading bacterium Cellulosilyticum lentocellum.</title>
        <authorList>
            <consortium name="US DOE Joint Genome Institute"/>
            <person name="Miller D.A."/>
            <person name="Suen G."/>
            <person name="Bruce D."/>
            <person name="Copeland A."/>
            <person name="Cheng J.F."/>
            <person name="Detter C."/>
            <person name="Goodwin L.A."/>
            <person name="Han C.S."/>
            <person name="Hauser L.J."/>
            <person name="Land M.L."/>
            <person name="Lapidus A."/>
            <person name="Lucas S."/>
            <person name="Meincke L."/>
            <person name="Pitluck S."/>
            <person name="Tapia R."/>
            <person name="Teshima H."/>
            <person name="Woyke T."/>
            <person name="Fox B.G."/>
            <person name="Angert E.R."/>
            <person name="Currie C.R."/>
        </authorList>
    </citation>
    <scope>NUCLEOTIDE SEQUENCE [LARGE SCALE GENOMIC DNA]</scope>
    <source>
        <strain evidence="4">ATCC 49066 / DSM 5427 / NCIMB 11756 / RHM5</strain>
    </source>
</reference>
<dbReference type="Proteomes" id="UP000008467">
    <property type="component" value="Chromosome"/>
</dbReference>
<keyword evidence="1" id="KW-0863">Zinc-finger</keyword>